<dbReference type="AlphaFoldDB" id="A0A368W715"/>
<evidence type="ECO:0000256" key="3">
    <source>
        <dbReference type="ARBA" id="ARBA00022801"/>
    </source>
</evidence>
<dbReference type="GO" id="GO:0009986">
    <property type="term" value="C:cell surface"/>
    <property type="evidence" value="ECO:0007669"/>
    <property type="project" value="TreeGrafter"/>
</dbReference>
<dbReference type="RefSeq" id="WP_114379524.1">
    <property type="nucleotide sequence ID" value="NZ_QPJD01000004.1"/>
</dbReference>
<keyword evidence="4" id="KW-0136">Cellulose degradation</keyword>
<evidence type="ECO:0000259" key="12">
    <source>
        <dbReference type="Pfam" id="PF18448"/>
    </source>
</evidence>
<dbReference type="Gene3D" id="2.60.40.10">
    <property type="entry name" value="Immunoglobulins"/>
    <property type="match status" value="1"/>
</dbReference>
<dbReference type="InterPro" id="IPR040946">
    <property type="entry name" value="CBM46"/>
</dbReference>
<name>A0A368W715_9BACL</name>
<keyword evidence="6 8" id="KW-0326">Glycosidase</keyword>
<reference evidence="13 14" key="1">
    <citation type="submission" date="2018-07" db="EMBL/GenBank/DDBJ databases">
        <title>Genomic Encyclopedia of Type Strains, Phase III (KMG-III): the genomes of soil and plant-associated and newly described type strains.</title>
        <authorList>
            <person name="Whitman W."/>
        </authorList>
    </citation>
    <scope>NUCLEOTIDE SEQUENCE [LARGE SCALE GENOMIC DNA]</scope>
    <source>
        <strain evidence="13 14">CECT 7506</strain>
    </source>
</reference>
<comment type="caution">
    <text evidence="13">The sequence shown here is derived from an EMBL/GenBank/DDBJ whole genome shotgun (WGS) entry which is preliminary data.</text>
</comment>
<dbReference type="InterPro" id="IPR005102">
    <property type="entry name" value="Carbo-bd_X2"/>
</dbReference>
<evidence type="ECO:0000256" key="1">
    <source>
        <dbReference type="ARBA" id="ARBA00005641"/>
    </source>
</evidence>
<dbReference type="GO" id="GO:0030245">
    <property type="term" value="P:cellulose catabolic process"/>
    <property type="evidence" value="ECO:0007669"/>
    <property type="project" value="UniProtKB-KW"/>
</dbReference>
<dbReference type="EMBL" id="QPJD01000004">
    <property type="protein sequence ID" value="RCW49626.1"/>
    <property type="molecule type" value="Genomic_DNA"/>
</dbReference>
<dbReference type="GO" id="GO:0008422">
    <property type="term" value="F:beta-glucosidase activity"/>
    <property type="evidence" value="ECO:0007669"/>
    <property type="project" value="TreeGrafter"/>
</dbReference>
<dbReference type="InterPro" id="IPR014756">
    <property type="entry name" value="Ig_E-set"/>
</dbReference>
<keyword evidence="2 9" id="KW-0732">Signal</keyword>
<feature type="chain" id="PRO_5016729461" evidence="9">
    <location>
        <begin position="28"/>
        <end position="574"/>
    </location>
</feature>
<dbReference type="PIRSF" id="PIRSF001043">
    <property type="entry name" value="Endoglucanase_B"/>
    <property type="match status" value="1"/>
</dbReference>
<dbReference type="InterPro" id="IPR001547">
    <property type="entry name" value="Glyco_hydro_5"/>
</dbReference>
<dbReference type="InterPro" id="IPR050386">
    <property type="entry name" value="Glycosyl_hydrolase_5"/>
</dbReference>
<evidence type="ECO:0000256" key="2">
    <source>
        <dbReference type="ARBA" id="ARBA00022729"/>
    </source>
</evidence>
<dbReference type="InterPro" id="IPR017853">
    <property type="entry name" value="GH"/>
</dbReference>
<comment type="similarity">
    <text evidence="1 8">Belongs to the glycosyl hydrolase 5 (cellulase A) family.</text>
</comment>
<keyword evidence="3 8" id="KW-0378">Hydrolase</keyword>
<organism evidence="13 14">
    <name type="scientific">Paenibacillus prosopidis</name>
    <dbReference type="NCBI Taxonomy" id="630520"/>
    <lineage>
        <taxon>Bacteria</taxon>
        <taxon>Bacillati</taxon>
        <taxon>Bacillota</taxon>
        <taxon>Bacilli</taxon>
        <taxon>Bacillales</taxon>
        <taxon>Paenibacillaceae</taxon>
        <taxon>Paenibacillus</taxon>
    </lineage>
</organism>
<feature type="signal peptide" evidence="9">
    <location>
        <begin position="1"/>
        <end position="27"/>
    </location>
</feature>
<evidence type="ECO:0000259" key="10">
    <source>
        <dbReference type="Pfam" id="PF00150"/>
    </source>
</evidence>
<accession>A0A368W715</accession>
<dbReference type="GO" id="GO:0005576">
    <property type="term" value="C:extracellular region"/>
    <property type="evidence" value="ECO:0007669"/>
    <property type="project" value="TreeGrafter"/>
</dbReference>
<sequence length="574" mass="64288">MRAKKSYLSALLVVVLLMAMFPPVSSAAASPKESKMQSYVSAMQPGWNLGNTFDSFNTNEPNNGDETSWGNPLVTKEFIKETRKQGFKSIRIPITWSGRMGGAPDYTINPTWMDRVQEVVDWSLQEGLYVMINLHHDSWMWINKAPENHDEVLAKYNAIWTQVADRFKNHSDKLMFESINEPFFDNVDVATQHAFLDELNTSFFHIVRASGGKNDVRPLVLPTLFTNNSQEHVDSLASTIADLNDPNLIATIHFYGFWPFSVNIAGFPKLEELTINDIDTMANNVYTTFVSKGIPVVIGEFGLLGWDATPFKTPFSEGVPEHGEMLKFLEYFTYKSIENKLTLMLWDNGGRFDRRILQWNDPELYDLIMASLKSRSATAESDLIFVRKDAPAQDTVMPLNLNGNVLTSIKLGDYELMEGTDYALNGEDLTLKANFLANLTESAELGEVAVLKAQFNKGADWTFYVMYNDTPVLQNAEGTTANFAIPTAFGGDRLATMEAVYAEGGNAGPHNWTSFKEFARTFKPSYAANEITLTQSFFNQVNDGTVILKFHFWSGAIIEYTITKNGTSISGIAS</sequence>
<evidence type="ECO:0000256" key="7">
    <source>
        <dbReference type="ARBA" id="ARBA00023326"/>
    </source>
</evidence>
<evidence type="ECO:0000256" key="9">
    <source>
        <dbReference type="SAM" id="SignalP"/>
    </source>
</evidence>
<evidence type="ECO:0000256" key="6">
    <source>
        <dbReference type="ARBA" id="ARBA00023295"/>
    </source>
</evidence>
<gene>
    <name evidence="13" type="ORF">DFP97_104284</name>
</gene>
<evidence type="ECO:0000256" key="8">
    <source>
        <dbReference type="RuleBase" id="RU361153"/>
    </source>
</evidence>
<dbReference type="Pfam" id="PF00150">
    <property type="entry name" value="Cellulase"/>
    <property type="match status" value="1"/>
</dbReference>
<dbReference type="SUPFAM" id="SSF81296">
    <property type="entry name" value="E set domains"/>
    <property type="match status" value="1"/>
</dbReference>
<dbReference type="OrthoDB" id="9800955at2"/>
<dbReference type="InterPro" id="IPR018087">
    <property type="entry name" value="Glyco_hydro_5_CS"/>
</dbReference>
<evidence type="ECO:0000256" key="4">
    <source>
        <dbReference type="ARBA" id="ARBA00023001"/>
    </source>
</evidence>
<keyword evidence="5" id="KW-0119">Carbohydrate metabolism</keyword>
<feature type="domain" description="Endoglucanase B carbohydrate binding" evidence="12">
    <location>
        <begin position="469"/>
        <end position="571"/>
    </location>
</feature>
<dbReference type="PANTHER" id="PTHR31297">
    <property type="entry name" value="GLUCAN ENDO-1,6-BETA-GLUCOSIDASE B"/>
    <property type="match status" value="1"/>
</dbReference>
<feature type="domain" description="Glycoside hydrolase family 5" evidence="10">
    <location>
        <begin position="63"/>
        <end position="349"/>
    </location>
</feature>
<keyword evidence="7" id="KW-0624">Polysaccharide degradation</keyword>
<dbReference type="PROSITE" id="PS00659">
    <property type="entry name" value="GLYCOSYL_HYDROL_F5"/>
    <property type="match status" value="1"/>
</dbReference>
<dbReference type="InterPro" id="IPR016282">
    <property type="entry name" value="Glyco_hydro_5_endoGlcnase_B"/>
</dbReference>
<proteinExistence type="inferred from homology"/>
<dbReference type="Pfam" id="PF03442">
    <property type="entry name" value="CBM_X2"/>
    <property type="match status" value="1"/>
</dbReference>
<dbReference type="InterPro" id="IPR013783">
    <property type="entry name" value="Ig-like_fold"/>
</dbReference>
<dbReference type="Pfam" id="PF18448">
    <property type="entry name" value="CBM46"/>
    <property type="match status" value="1"/>
</dbReference>
<protein>
    <submittedName>
        <fullName evidence="13">Aryl-phospho-beta-D-glucosidase BglC (GH1 family)</fullName>
    </submittedName>
</protein>
<feature type="domain" description="Carbohydrate binding X2" evidence="11">
    <location>
        <begin position="380"/>
        <end position="464"/>
    </location>
</feature>
<evidence type="ECO:0000259" key="11">
    <source>
        <dbReference type="Pfam" id="PF03442"/>
    </source>
</evidence>
<dbReference type="Proteomes" id="UP000252415">
    <property type="component" value="Unassembled WGS sequence"/>
</dbReference>
<evidence type="ECO:0000313" key="13">
    <source>
        <dbReference type="EMBL" id="RCW49626.1"/>
    </source>
</evidence>
<evidence type="ECO:0000256" key="5">
    <source>
        <dbReference type="ARBA" id="ARBA00023277"/>
    </source>
</evidence>
<dbReference type="SUPFAM" id="SSF51445">
    <property type="entry name" value="(Trans)glycosidases"/>
    <property type="match status" value="1"/>
</dbReference>
<dbReference type="Gene3D" id="3.20.20.80">
    <property type="entry name" value="Glycosidases"/>
    <property type="match status" value="1"/>
</dbReference>
<keyword evidence="14" id="KW-1185">Reference proteome</keyword>
<evidence type="ECO:0000313" key="14">
    <source>
        <dbReference type="Proteomes" id="UP000252415"/>
    </source>
</evidence>
<dbReference type="PANTHER" id="PTHR31297:SF41">
    <property type="entry name" value="ENDOGLUCANASE, PUTATIVE (AFU_ORTHOLOGUE AFUA_5G01830)-RELATED"/>
    <property type="match status" value="1"/>
</dbReference>